<proteinExistence type="predicted"/>
<evidence type="ECO:0000313" key="3">
    <source>
        <dbReference type="Proteomes" id="UP000799764"/>
    </source>
</evidence>
<sequence length="206" mass="22612">MLNDALCWAAGHSPMPTRRAQASPTAKRARRDATISPNFRPLTLRYAPPHQTEYCVKPLRPWHTPLQIRCPREIPTHPPPSPSHVTKPRLVPRMLPNKQDRRAARRLPKALRISTQPAKRKNVPKRQSWPGSRSSPGLCALSCLSCPAKFASQPSPPPFLCSWPASRAPLDDALRTYVGWASGIGEPGAQYSTAQSARSLVGGGTP</sequence>
<reference evidence="2" key="1">
    <citation type="journal article" date="2020" name="Stud. Mycol.">
        <title>101 Dothideomycetes genomes: a test case for predicting lifestyles and emergence of pathogens.</title>
        <authorList>
            <person name="Haridas S."/>
            <person name="Albert R."/>
            <person name="Binder M."/>
            <person name="Bloem J."/>
            <person name="Labutti K."/>
            <person name="Salamov A."/>
            <person name="Andreopoulos B."/>
            <person name="Baker S."/>
            <person name="Barry K."/>
            <person name="Bills G."/>
            <person name="Bluhm B."/>
            <person name="Cannon C."/>
            <person name="Castanera R."/>
            <person name="Culley D."/>
            <person name="Daum C."/>
            <person name="Ezra D."/>
            <person name="Gonzalez J."/>
            <person name="Henrissat B."/>
            <person name="Kuo A."/>
            <person name="Liang C."/>
            <person name="Lipzen A."/>
            <person name="Lutzoni F."/>
            <person name="Magnuson J."/>
            <person name="Mondo S."/>
            <person name="Nolan M."/>
            <person name="Ohm R."/>
            <person name="Pangilinan J."/>
            <person name="Park H.-J."/>
            <person name="Ramirez L."/>
            <person name="Alfaro M."/>
            <person name="Sun H."/>
            <person name="Tritt A."/>
            <person name="Yoshinaga Y."/>
            <person name="Zwiers L.-H."/>
            <person name="Turgeon B."/>
            <person name="Goodwin S."/>
            <person name="Spatafora J."/>
            <person name="Crous P."/>
            <person name="Grigoriev I."/>
        </authorList>
    </citation>
    <scope>NUCLEOTIDE SEQUENCE</scope>
    <source>
        <strain evidence="2">CBS 690.94</strain>
    </source>
</reference>
<protein>
    <submittedName>
        <fullName evidence="2">Uncharacterized protein</fullName>
    </submittedName>
</protein>
<organism evidence="2 3">
    <name type="scientific">Karstenula rhodostoma CBS 690.94</name>
    <dbReference type="NCBI Taxonomy" id="1392251"/>
    <lineage>
        <taxon>Eukaryota</taxon>
        <taxon>Fungi</taxon>
        <taxon>Dikarya</taxon>
        <taxon>Ascomycota</taxon>
        <taxon>Pezizomycotina</taxon>
        <taxon>Dothideomycetes</taxon>
        <taxon>Pleosporomycetidae</taxon>
        <taxon>Pleosporales</taxon>
        <taxon>Massarineae</taxon>
        <taxon>Didymosphaeriaceae</taxon>
        <taxon>Karstenula</taxon>
    </lineage>
</organism>
<gene>
    <name evidence="2" type="ORF">P171DRAFT_185337</name>
</gene>
<name>A0A9P4P2Q9_9PLEO</name>
<keyword evidence="3" id="KW-1185">Reference proteome</keyword>
<dbReference type="AlphaFoldDB" id="A0A9P4P2Q9"/>
<evidence type="ECO:0000256" key="1">
    <source>
        <dbReference type="SAM" id="MobiDB-lite"/>
    </source>
</evidence>
<feature type="region of interest" description="Disordered" evidence="1">
    <location>
        <begin position="185"/>
        <end position="206"/>
    </location>
</feature>
<evidence type="ECO:0000313" key="2">
    <source>
        <dbReference type="EMBL" id="KAF2437215.1"/>
    </source>
</evidence>
<accession>A0A9P4P2Q9</accession>
<dbReference type="Proteomes" id="UP000799764">
    <property type="component" value="Unassembled WGS sequence"/>
</dbReference>
<dbReference type="EMBL" id="MU001518">
    <property type="protein sequence ID" value="KAF2437215.1"/>
    <property type="molecule type" value="Genomic_DNA"/>
</dbReference>
<comment type="caution">
    <text evidence="2">The sequence shown here is derived from an EMBL/GenBank/DDBJ whole genome shotgun (WGS) entry which is preliminary data.</text>
</comment>
<feature type="region of interest" description="Disordered" evidence="1">
    <location>
        <begin position="99"/>
        <end position="134"/>
    </location>
</feature>